<dbReference type="InterPro" id="IPR036388">
    <property type="entry name" value="WH-like_DNA-bd_sf"/>
</dbReference>
<accession>A0A1W0D8H7</accession>
<dbReference type="PROSITE" id="PS50043">
    <property type="entry name" value="HTH_LUXR_2"/>
    <property type="match status" value="1"/>
</dbReference>
<dbReference type="EMBL" id="MUKV01000003">
    <property type="protein sequence ID" value="OQS43152.1"/>
    <property type="molecule type" value="Genomic_DNA"/>
</dbReference>
<dbReference type="GeneID" id="58559666"/>
<comment type="caution">
    <text evidence="4">The sequence shown here is derived from an EMBL/GenBank/DDBJ whole genome shotgun (WGS) entry which is preliminary data.</text>
</comment>
<dbReference type="Pfam" id="PF00196">
    <property type="entry name" value="GerE"/>
    <property type="match status" value="1"/>
</dbReference>
<dbReference type="RefSeq" id="WP_081554687.1">
    <property type="nucleotide sequence ID" value="NZ_AP019312.1"/>
</dbReference>
<organism evidence="4 5">
    <name type="scientific">Chromobacterium haemolyticum</name>
    <dbReference type="NCBI Taxonomy" id="394935"/>
    <lineage>
        <taxon>Bacteria</taxon>
        <taxon>Pseudomonadati</taxon>
        <taxon>Pseudomonadota</taxon>
        <taxon>Betaproteobacteria</taxon>
        <taxon>Neisseriales</taxon>
        <taxon>Chromobacteriaceae</taxon>
        <taxon>Chromobacterium</taxon>
    </lineage>
</organism>
<dbReference type="GO" id="GO:0003677">
    <property type="term" value="F:DNA binding"/>
    <property type="evidence" value="ECO:0007669"/>
    <property type="project" value="UniProtKB-KW"/>
</dbReference>
<keyword evidence="2" id="KW-0238">DNA-binding</keyword>
<gene>
    <name evidence="4" type="ORF">B0T45_04065</name>
</gene>
<dbReference type="PANTHER" id="PTHR44688:SF16">
    <property type="entry name" value="DNA-BINDING TRANSCRIPTIONAL ACTIVATOR DEVR_DOSR"/>
    <property type="match status" value="1"/>
</dbReference>
<evidence type="ECO:0000256" key="2">
    <source>
        <dbReference type="ARBA" id="ARBA00023125"/>
    </source>
</evidence>
<evidence type="ECO:0000256" key="1">
    <source>
        <dbReference type="ARBA" id="ARBA00023015"/>
    </source>
</evidence>
<dbReference type="AlphaFoldDB" id="A0A1W0D8H7"/>
<dbReference type="SMART" id="SM00421">
    <property type="entry name" value="HTH_LUXR"/>
    <property type="match status" value="1"/>
</dbReference>
<sequence length="263" mass="29498">MEALLKELPLHHHLAQLMAQIGLPGFWRQMVLLLRGGVPLDNALAACYHTDAPPRILEECDFQHQAAASPMALYCQGLYLLDPFYQYTQHPFVDGIHHLPDIAPDHFRQSEYFQRYMSGEVGVDEVQVLLRVDAGQVLSLSLGKASEFEPADIGKLRVMQPWLLSAMRRHWQLCSAPAPPSARLSDQLTQTLSHFGHGKLSEREAEVARLTLCGLSSKAIAQQLAISPETVKVHRRNLYLKLGVASHAELFNCYIEQLRGSET</sequence>
<dbReference type="PANTHER" id="PTHR44688">
    <property type="entry name" value="DNA-BINDING TRANSCRIPTIONAL ACTIVATOR DEVR_DOSR"/>
    <property type="match status" value="1"/>
</dbReference>
<evidence type="ECO:0000313" key="4">
    <source>
        <dbReference type="EMBL" id="OQS43152.1"/>
    </source>
</evidence>
<evidence type="ECO:0000313" key="5">
    <source>
        <dbReference type="Proteomes" id="UP000192721"/>
    </source>
</evidence>
<reference evidence="4 5" key="1">
    <citation type="submission" date="2017-02" db="EMBL/GenBank/DDBJ databases">
        <title>Chromobacterium haemolyticum H5244.</title>
        <authorList>
            <person name="Gulvik C.A."/>
        </authorList>
    </citation>
    <scope>NUCLEOTIDE SEQUENCE [LARGE SCALE GENOMIC DNA]</scope>
    <source>
        <strain evidence="4 5">H5244</strain>
    </source>
</reference>
<dbReference type="Gene3D" id="1.10.10.10">
    <property type="entry name" value="Winged helix-like DNA-binding domain superfamily/Winged helix DNA-binding domain"/>
    <property type="match status" value="1"/>
</dbReference>
<dbReference type="GO" id="GO:0006355">
    <property type="term" value="P:regulation of DNA-templated transcription"/>
    <property type="evidence" value="ECO:0007669"/>
    <property type="project" value="InterPro"/>
</dbReference>
<dbReference type="Proteomes" id="UP000192721">
    <property type="component" value="Unassembled WGS sequence"/>
</dbReference>
<dbReference type="SUPFAM" id="SSF46894">
    <property type="entry name" value="C-terminal effector domain of the bipartite response regulators"/>
    <property type="match status" value="1"/>
</dbReference>
<keyword evidence="1" id="KW-0805">Transcription regulation</keyword>
<dbReference type="CDD" id="cd06170">
    <property type="entry name" value="LuxR_C_like"/>
    <property type="match status" value="1"/>
</dbReference>
<dbReference type="InterPro" id="IPR000792">
    <property type="entry name" value="Tscrpt_reg_LuxR_C"/>
</dbReference>
<dbReference type="PRINTS" id="PR00038">
    <property type="entry name" value="HTHLUXR"/>
</dbReference>
<dbReference type="PROSITE" id="PS00622">
    <property type="entry name" value="HTH_LUXR_1"/>
    <property type="match status" value="1"/>
</dbReference>
<keyword evidence="3" id="KW-0804">Transcription</keyword>
<name>A0A1W0D8H7_9NEIS</name>
<evidence type="ECO:0000256" key="3">
    <source>
        <dbReference type="ARBA" id="ARBA00023163"/>
    </source>
</evidence>
<proteinExistence type="predicted"/>
<protein>
    <submittedName>
        <fullName evidence="4">Uncharacterized protein</fullName>
    </submittedName>
</protein>
<dbReference type="InterPro" id="IPR016032">
    <property type="entry name" value="Sig_transdc_resp-reg_C-effctor"/>
</dbReference>